<feature type="domain" description="ABC transporter" evidence="11">
    <location>
        <begin position="1548"/>
        <end position="1778"/>
    </location>
</feature>
<reference evidence="12 13" key="1">
    <citation type="journal article" date="2005" name="Science">
        <title>The genome of the kinetoplastid parasite, Leishmania major.</title>
        <authorList>
            <person name="Ivens A.C."/>
            <person name="Peacock C.S."/>
            <person name="Worthey E.A."/>
            <person name="Murphy L."/>
            <person name="Aggarwal G."/>
            <person name="Berriman M."/>
            <person name="Sisk E."/>
            <person name="Rajandream M.A."/>
            <person name="Adlem E."/>
            <person name="Aert R."/>
            <person name="Anupama A."/>
            <person name="Apostolou Z."/>
            <person name="Attipoe P."/>
            <person name="Bason N."/>
            <person name="Bauser C."/>
            <person name="Beck A."/>
            <person name="Beverley S.M."/>
            <person name="Bianchettin G."/>
            <person name="Borzym K."/>
            <person name="Bothe G."/>
            <person name="Bruschi C.V."/>
            <person name="Collins M."/>
            <person name="Cadag E."/>
            <person name="Ciarloni L."/>
            <person name="Clayton C."/>
            <person name="Coulson R.M."/>
            <person name="Cronin A."/>
            <person name="Cruz A.K."/>
            <person name="Davies R.M."/>
            <person name="De Gaudenzi J."/>
            <person name="Dobson D.E."/>
            <person name="Duesterhoeft A."/>
            <person name="Fazelina G."/>
            <person name="Fosker N."/>
            <person name="Frasch A.C."/>
            <person name="Fraser A."/>
            <person name="Fuchs M."/>
            <person name="Gabel C."/>
            <person name="Goble A."/>
            <person name="Goffeau A."/>
            <person name="Harris D."/>
            <person name="Hertz-Fowler C."/>
            <person name="Hilbert H."/>
            <person name="Horn D."/>
            <person name="Huang Y."/>
            <person name="Klages S."/>
            <person name="Knights A."/>
            <person name="Kube M."/>
            <person name="Larke N."/>
            <person name="Litvin L."/>
            <person name="Lord A."/>
            <person name="Louie T."/>
            <person name="Marra M."/>
            <person name="Masuy D."/>
            <person name="Matthews K."/>
            <person name="Michaeli S."/>
            <person name="Mottram J.C."/>
            <person name="Muller-Auer S."/>
            <person name="Munden H."/>
            <person name="Nelson S."/>
            <person name="Norbertczak H."/>
            <person name="Oliver K."/>
            <person name="O'neil S."/>
            <person name="Pentony M."/>
            <person name="Pohl T.M."/>
            <person name="Price C."/>
            <person name="Purnelle B."/>
            <person name="Quail M.A."/>
            <person name="Rabbinowitsch E."/>
            <person name="Reinhardt R."/>
            <person name="Rieger M."/>
            <person name="Rinta J."/>
            <person name="Robben J."/>
            <person name="Robertson L."/>
            <person name="Ruiz J.C."/>
            <person name="Rutter S."/>
            <person name="Saunders D."/>
            <person name="Schafer M."/>
            <person name="Schein J."/>
            <person name="Schwartz D.C."/>
            <person name="Seeger K."/>
            <person name="Seyler A."/>
            <person name="Sharp S."/>
            <person name="Shin H."/>
            <person name="Sivam D."/>
            <person name="Squares R."/>
            <person name="Squares S."/>
            <person name="Tosato V."/>
            <person name="Vogt C."/>
            <person name="Volckaert G."/>
            <person name="Wambutt R."/>
            <person name="Warren T."/>
            <person name="Wedler H."/>
            <person name="Woodward J."/>
            <person name="Zhou S."/>
            <person name="Zimmermann W."/>
            <person name="Smith D.F."/>
            <person name="Blackwell J.M."/>
            <person name="Stuart K.D."/>
            <person name="Barrell B."/>
            <person name="Myler P.J."/>
        </authorList>
    </citation>
    <scope>NUCLEOTIDE SEQUENCE [LARGE SCALE GENOMIC DNA]</scope>
    <source>
        <strain evidence="13">MHOM/IL/81/Friedlin</strain>
    </source>
</reference>
<keyword evidence="13" id="KW-1185">Reference proteome</keyword>
<dbReference type="InterPro" id="IPR017871">
    <property type="entry name" value="ABC_transporter-like_CS"/>
</dbReference>
<dbReference type="GO" id="GO:0005319">
    <property type="term" value="F:lipid transporter activity"/>
    <property type="evidence" value="ECO:0000318"/>
    <property type="project" value="GO_Central"/>
</dbReference>
<evidence type="ECO:0000256" key="6">
    <source>
        <dbReference type="ARBA" id="ARBA00022840"/>
    </source>
</evidence>
<evidence type="ECO:0000256" key="8">
    <source>
        <dbReference type="ARBA" id="ARBA00023136"/>
    </source>
</evidence>
<feature type="transmembrane region" description="Helical" evidence="10">
    <location>
        <begin position="1407"/>
        <end position="1429"/>
    </location>
</feature>
<dbReference type="InParanoid" id="E9AD75"/>
<protein>
    <submittedName>
        <fullName evidence="12">Putative ATP-binding cassette protein subfamily A,member 9</fullName>
    </submittedName>
</protein>
<feature type="compositionally biased region" description="Basic and acidic residues" evidence="9">
    <location>
        <begin position="129"/>
        <end position="139"/>
    </location>
</feature>
<evidence type="ECO:0000313" key="12">
    <source>
        <dbReference type="EMBL" id="CBZ12160.1"/>
    </source>
</evidence>
<dbReference type="InterPro" id="IPR003593">
    <property type="entry name" value="AAA+_ATPase"/>
</dbReference>
<dbReference type="VEuPathDB" id="TriTrypDB:LmjF.27.0980"/>
<dbReference type="GO" id="GO:0016020">
    <property type="term" value="C:membrane"/>
    <property type="evidence" value="ECO:0007669"/>
    <property type="project" value="UniProtKB-SubCell"/>
</dbReference>
<sequence length="1880" mass="206874">MRPPTNPLAPSSHAHACNAYLPAFPTSPVHRPASPLVDLDDMFHDASTFVLHDEDLSTAPAPPYAVPAYLAAAQCAHIQPQRTLNAGVPSEVKDDAYSSDMELIMLDTESRSSRISLKQRQQPRRKRRSSSECTREERSQVSYARASTGTRSHGASDYGSYDYSLYPRRQSSIYNVYSDESLSAYGRHSGCCQQLGHTILRVLMLMKREWCSTLCEFFIPIFFLGGSILLWALYGTASADDSDYYNSLGPLAVLQAAANISSSLCYNASLASGIAGLTPCLEGKRYYCPHGRGIPTGFCYDPPLKTVVAQLLGALPLTTSPILPLDTLIACQWVAMDQSLRASTPFSHGGLLYFAPRTPEVESLVSYMRTQSKLFDNAYGGTFATAADATSHILSLTHDDPPTWGVVELNSYTADTFNVKIMVNSSALPATSDSILSGYLGGLDMSTNSPYIFSGYTTLQTLVYNHYTTSVLGKPTTKPLTYTAMPTKAYNTSSFLSSGASLAPLILVLGFLYPVSQLTKRIVVEKELRIREAMLIMGLSEWTMYLAWLVVYGVWYTVVSIIITVLLRLTYLPESSPGYVFFMFLLFSWSTIALSGAIAAVFSKARLAAIIAPLIYFVMAIPLFAMERASGGAKMGIMILSPSAFAVGFSLLFEHEMSGGAGVSALAYFRDDPKLIVVFVLLFVDIFVYLLLMMYFDRVVPKEWGTTKNPLFFIMDPVRWCFCRRRAGDDDDDGGDGAGDGRAGDGVFEAVDPAVEEAAAVRIRGLRKTFRRGGKAFVAVDNLCWSLSEGEISVLLGHNGAGKSTTMNLMTGMLEADGGDCYVYGHSVRRELSAVRQEIGLCPQHNILWPQLTVREHLDYYAAIKGLMGSEKEDAIRRLLAAVDLEDKEHYMSKALSGGQKRKLSVAIAFVGGSRLVILDEPTAGMDVGARRHTWSLLKEMAKWHTILLTTHFMDEADLLGDTVAIMSKGRLQCAGSNMFLKSKLGVGFVLTMSVVPHARRGPIEQMVQTLVPAAEAIGSGAGEVAYRLPMSSKPVFPDLLCAVEEGIPGLGINAYSLSATTLEEVFIKIAEGPDAERDADALAAAEKAEATEAVWNVEMEKGRWARRRLQLRAMMVKRLWNALRDRRTQFFQIVCPVACVLLAMLLTLVRLFSTPTMVLSSDVYGTAVDIPLANCEGVLDVTTPFSTKAHMDIWTDAPDASAFSTKLNRTYQTHARERYGGVSCAAAGSGQLYHSVFYNTSALHEVAIETANVFAAHLRVATGRDNVSVTTVVAPLPKTSQQRAVESSLYAMMISVIIMIPFTFVPSTFVGWIVRERECKARHLQNVSGLSFYIYWLSNFLFDLCSYIVTMCLVIVVFLVFGRDEYVALNNIGATFVVFLLYGVSGILMAYVLSFAFDNHSTAQNVVMLVNFIVGFLLVLAVSALTLVESTNTVAKALRFIFRIVPSYCVGEAINNLAMLKATRAFGIDTNTWDMDVVGWVCVYMAIEIPVFLFITLFIDHPGRRQRSQRLFHNPDGAAEVIEDEDGDVAAERRAVLEGGEREGDLVRVLNLRKEYPNGKVAVRNIALGVRPGEVFGFLGTNGAGKTTTISILCQEFYPTSGRAYVCGNDIVTESSEALRCIGYCPQFDACLDLLTVEEHLYLYAGVRGISSRACDRVVRGLMKLCGLTEYRRTKSHELSGGNRRKLSVAVSLIGGPRVVFFDEPSAGMDPVARRGLWNAIETVADNCSVVLTTHHLEEVEALAHRVAIMVDGTLRCIGDKTHLKQKYGTGFEVAVRVADESPEVMAGVELFFEEEFPSSKLTEVRAGRFTYQLPSTVRLSSVFTALEQQKEKLQIRDYSVSQTSIEQVFMRISEKAELEHEEEHRQRMESKKSCCMCC</sequence>
<reference evidence="12 13" key="2">
    <citation type="journal article" date="2011" name="Genome Res.">
        <title>Chromosome and gene copy number variation allow major structural change between species and strains of Leishmania.</title>
        <authorList>
            <person name="Rogers M.B."/>
            <person name="Hilley J.D."/>
            <person name="Dickens N.J."/>
            <person name="Wilkes J."/>
            <person name="Bates P.A."/>
            <person name="Depledge D.P."/>
            <person name="Harris D."/>
            <person name="Her Y."/>
            <person name="Herzyk P."/>
            <person name="Imamura H."/>
            <person name="Otto T.D."/>
            <person name="Sanders M."/>
            <person name="Seeger K."/>
            <person name="Dujardin J.C."/>
            <person name="Berriman M."/>
            <person name="Smith D.F."/>
            <person name="Hertz-Fowler C."/>
            <person name="Mottram J.C."/>
        </authorList>
    </citation>
    <scope>NUCLEOTIDE SEQUENCE [LARGE SCALE GENOMIC DNA]</scope>
    <source>
        <strain evidence="13">MHOM/IL/81/Friedlin</strain>
    </source>
</reference>
<feature type="transmembrane region" description="Helical" evidence="10">
    <location>
        <begin position="1373"/>
        <end position="1395"/>
    </location>
</feature>
<keyword evidence="7 10" id="KW-1133">Transmembrane helix</keyword>
<dbReference type="FunFam" id="3.40.50.300:FF:000298">
    <property type="entry name" value="ATP-binding cassette sub-family A member 12"/>
    <property type="match status" value="1"/>
</dbReference>
<dbReference type="EMBL" id="FR796423">
    <property type="protein sequence ID" value="CBZ12160.1"/>
    <property type="molecule type" value="Genomic_DNA"/>
</dbReference>
<dbReference type="PANTHER" id="PTHR19229">
    <property type="entry name" value="ATP-BINDING CASSETTE TRANSPORTER SUBFAMILY A ABCA"/>
    <property type="match status" value="1"/>
</dbReference>
<dbReference type="InterPro" id="IPR003439">
    <property type="entry name" value="ABC_transporter-like_ATP-bd"/>
</dbReference>
<evidence type="ECO:0000256" key="3">
    <source>
        <dbReference type="ARBA" id="ARBA00022692"/>
    </source>
</evidence>
<dbReference type="InterPro" id="IPR013525">
    <property type="entry name" value="ABC2_TM"/>
</dbReference>
<organism evidence="12 13">
    <name type="scientific">Leishmania major</name>
    <dbReference type="NCBI Taxonomy" id="5664"/>
    <lineage>
        <taxon>Eukaryota</taxon>
        <taxon>Discoba</taxon>
        <taxon>Euglenozoa</taxon>
        <taxon>Kinetoplastea</taxon>
        <taxon>Metakinetoplastina</taxon>
        <taxon>Trypanosomatida</taxon>
        <taxon>Trypanosomatidae</taxon>
        <taxon>Leishmaniinae</taxon>
        <taxon>Leishmania</taxon>
    </lineage>
</organism>
<keyword evidence="3 10" id="KW-0812">Transmembrane</keyword>
<dbReference type="GO" id="GO:0140359">
    <property type="term" value="F:ABC-type transporter activity"/>
    <property type="evidence" value="ECO:0007669"/>
    <property type="project" value="InterPro"/>
</dbReference>
<evidence type="ECO:0000256" key="7">
    <source>
        <dbReference type="ARBA" id="ARBA00022989"/>
    </source>
</evidence>
<accession>E9AD75</accession>
<dbReference type="RefSeq" id="XP_003721904.1">
    <property type="nucleotide sequence ID" value="XM_003721856.1"/>
</dbReference>
<dbReference type="InterPro" id="IPR056264">
    <property type="entry name" value="R2_ABCA1-4-like"/>
</dbReference>
<dbReference type="Pfam" id="PF12698">
    <property type="entry name" value="ABC2_membrane_3"/>
    <property type="match status" value="2"/>
</dbReference>
<feature type="region of interest" description="Disordered" evidence="9">
    <location>
        <begin position="112"/>
        <end position="155"/>
    </location>
</feature>
<dbReference type="Pfam" id="PF00005">
    <property type="entry name" value="ABC_tran"/>
    <property type="match status" value="2"/>
</dbReference>
<feature type="transmembrane region" description="Helical" evidence="10">
    <location>
        <begin position="607"/>
        <end position="625"/>
    </location>
</feature>
<dbReference type="Pfam" id="PF23321">
    <property type="entry name" value="R1_ABCA1"/>
    <property type="match status" value="1"/>
</dbReference>
<feature type="domain" description="ABC transporter" evidence="11">
    <location>
        <begin position="761"/>
        <end position="994"/>
    </location>
</feature>
<dbReference type="Proteomes" id="UP000000542">
    <property type="component" value="Chromosome 27"/>
</dbReference>
<evidence type="ECO:0000256" key="2">
    <source>
        <dbReference type="ARBA" id="ARBA00022448"/>
    </source>
</evidence>
<feature type="transmembrane region" description="Helical" evidence="10">
    <location>
        <begin position="675"/>
        <end position="696"/>
    </location>
</feature>
<dbReference type="GO" id="GO:0006869">
    <property type="term" value="P:lipid transport"/>
    <property type="evidence" value="ECO:0000318"/>
    <property type="project" value="GO_Central"/>
</dbReference>
<dbReference type="OMA" id="MEFIELE"/>
<feature type="compositionally biased region" description="Polar residues" evidence="9">
    <location>
        <begin position="140"/>
        <end position="153"/>
    </location>
</feature>
<evidence type="ECO:0000256" key="5">
    <source>
        <dbReference type="ARBA" id="ARBA00022741"/>
    </source>
</evidence>
<proteinExistence type="predicted"/>
<evidence type="ECO:0000256" key="10">
    <source>
        <dbReference type="SAM" id="Phobius"/>
    </source>
</evidence>
<evidence type="ECO:0000256" key="4">
    <source>
        <dbReference type="ARBA" id="ARBA00022737"/>
    </source>
</evidence>
<name>E9AD75_LEIMA</name>
<keyword evidence="6 12" id="KW-0067">ATP-binding</keyword>
<dbReference type="GO" id="GO:0042626">
    <property type="term" value="F:ATPase-coupled transmembrane transporter activity"/>
    <property type="evidence" value="ECO:0000318"/>
    <property type="project" value="GO_Central"/>
</dbReference>
<dbReference type="GO" id="GO:0005524">
    <property type="term" value="F:ATP binding"/>
    <property type="evidence" value="ECO:0007669"/>
    <property type="project" value="UniProtKB-KW"/>
</dbReference>
<keyword evidence="2" id="KW-0813">Transport</keyword>
<feature type="transmembrane region" description="Helical" evidence="10">
    <location>
        <begin position="1131"/>
        <end position="1153"/>
    </location>
</feature>
<dbReference type="STRING" id="5664.E9AD75"/>
<feature type="transmembrane region" description="Helical" evidence="10">
    <location>
        <begin position="545"/>
        <end position="567"/>
    </location>
</feature>
<feature type="transmembrane region" description="Helical" evidence="10">
    <location>
        <begin position="495"/>
        <end position="513"/>
    </location>
</feature>
<evidence type="ECO:0000256" key="9">
    <source>
        <dbReference type="SAM" id="MobiDB-lite"/>
    </source>
</evidence>
<dbReference type="SMART" id="SM00382">
    <property type="entry name" value="AAA"/>
    <property type="match status" value="2"/>
</dbReference>
<dbReference type="HOGENOM" id="CLU_000604_19_1_1"/>
<dbReference type="FunFam" id="3.40.50.300:FF:001592">
    <property type="entry name" value="ATP-binding cassette protein subfamily A, member 6"/>
    <property type="match status" value="1"/>
</dbReference>
<feature type="transmembrane region" description="Helical" evidence="10">
    <location>
        <begin position="1478"/>
        <end position="1500"/>
    </location>
</feature>
<feature type="transmembrane region" description="Helical" evidence="10">
    <location>
        <begin position="1290"/>
        <end position="1315"/>
    </location>
</feature>
<feature type="transmembrane region" description="Helical" evidence="10">
    <location>
        <begin position="1335"/>
        <end position="1361"/>
    </location>
</feature>
<evidence type="ECO:0000259" key="11">
    <source>
        <dbReference type="PROSITE" id="PS50893"/>
    </source>
</evidence>
<feature type="transmembrane region" description="Helical" evidence="10">
    <location>
        <begin position="637"/>
        <end position="655"/>
    </location>
</feature>
<dbReference type="PANTHER" id="PTHR19229:SF262">
    <property type="entry name" value="TRANSPORTER, PUTATIVE-RELATED"/>
    <property type="match status" value="1"/>
</dbReference>
<keyword evidence="4" id="KW-0677">Repeat</keyword>
<dbReference type="InterPro" id="IPR027417">
    <property type="entry name" value="P-loop_NTPase"/>
</dbReference>
<dbReference type="KEGG" id="lma:LMJF_27_0980"/>
<evidence type="ECO:0000256" key="1">
    <source>
        <dbReference type="ARBA" id="ARBA00004141"/>
    </source>
</evidence>
<dbReference type="InterPro" id="IPR026082">
    <property type="entry name" value="ABCA"/>
</dbReference>
<dbReference type="PROSITE" id="PS50893">
    <property type="entry name" value="ABC_TRANSPORTER_2"/>
    <property type="match status" value="2"/>
</dbReference>
<dbReference type="VEuPathDB" id="TriTrypDB:LMJLV39_270015600"/>
<dbReference type="PROSITE" id="PS00211">
    <property type="entry name" value="ABC_TRANSPORTER_1"/>
    <property type="match status" value="2"/>
</dbReference>
<dbReference type="GeneID" id="12982955"/>
<dbReference type="Gene3D" id="3.40.50.300">
    <property type="entry name" value="P-loop containing nucleotide triphosphate hydrolases"/>
    <property type="match status" value="2"/>
</dbReference>
<comment type="subcellular location">
    <subcellularLocation>
        <location evidence="1">Membrane</location>
        <topology evidence="1">Multi-pass membrane protein</topology>
    </subcellularLocation>
</comment>
<dbReference type="VEuPathDB" id="TriTrypDB:LMJSD75_270015600"/>
<dbReference type="GO" id="GO:0016887">
    <property type="term" value="F:ATP hydrolysis activity"/>
    <property type="evidence" value="ECO:0007669"/>
    <property type="project" value="InterPro"/>
</dbReference>
<dbReference type="VEuPathDB" id="TriTrypDB:LMJFC_270016700"/>
<gene>
    <name evidence="12" type="primary">ABCA9</name>
    <name evidence="12" type="ORF">LMJF_27_0980</name>
</gene>
<keyword evidence="5" id="KW-0547">Nucleotide-binding</keyword>
<keyword evidence="8 10" id="KW-0472">Membrane</keyword>
<dbReference type="CDD" id="cd03263">
    <property type="entry name" value="ABC_subfamily_A"/>
    <property type="match status" value="2"/>
</dbReference>
<evidence type="ECO:0000313" key="13">
    <source>
        <dbReference type="Proteomes" id="UP000000542"/>
    </source>
</evidence>
<dbReference type="eggNOG" id="KOG0059">
    <property type="taxonomic scope" value="Eukaryota"/>
</dbReference>
<feature type="transmembrane region" description="Helical" evidence="10">
    <location>
        <begin position="579"/>
        <end position="601"/>
    </location>
</feature>
<dbReference type="SUPFAM" id="SSF52540">
    <property type="entry name" value="P-loop containing nucleoside triphosphate hydrolases"/>
    <property type="match status" value="2"/>
</dbReference>